<sequence>MGVEKAVSKGNGFFNWFEWSKKSRKRLFSSNAESSSEKEEKGKEMVDSVASSLPRLVDEDEIVGVSSVKGSSGSSDYSCSSSVTDEEGNGVRPLGVVARLMGLDSMPKRGVSEPYSTPLYDLHDSMSNLRENADRHIGHGIYINDRLSHVCVIKGTKAYPGKLMEMWSEKMPSSPIERFGMEALPLQSSKAIAIPHYKSLSDSEESTVDRPSSILRTDPSGSKGVRKSRTLEVQSRLNVQRREGSGNSSRKVLIRKDFDELSRIEKHIQHNVVIDERSRLSEDKRKNAIDVVSFTFTSPMNKSLSRSLFPSHEVGKYDIKNGYSTVTACQSSGLDSDNKNLLNSRSNVIDGDFLGILLEQKLRELTSRAESPYCKSSKGGLALDFPPALPEAATACETTSGAAPVVHERESLGSCQDELVGNDETGILLASDEVCSMRHDVQQTARRDHSSNREDHKEPGNLHSNPIPSLKPLFQMKAASLQRAGRVQKNARFLLPPKFVVLISPTKFQRVAFLLTNLAEEVYREISAWDSMGEWMVDELVERDMSSQLGRWVDFETESFELGIEIESEILSSLVDEVVADFDIGAP</sequence>
<feature type="region of interest" description="Disordered" evidence="1">
    <location>
        <begin position="440"/>
        <end position="468"/>
    </location>
</feature>
<feature type="compositionally biased region" description="Basic and acidic residues" evidence="1">
    <location>
        <begin position="35"/>
        <end position="46"/>
    </location>
</feature>
<reference evidence="4" key="1">
    <citation type="submission" date="2020-07" db="EMBL/GenBank/DDBJ databases">
        <authorList>
            <person name="Lin J."/>
        </authorList>
    </citation>
    <scope>NUCLEOTIDE SEQUENCE</scope>
</reference>
<evidence type="ECO:0000259" key="2">
    <source>
        <dbReference type="Pfam" id="PF14309"/>
    </source>
</evidence>
<gene>
    <name evidence="4" type="ORF">CB5_LOCUS120</name>
</gene>
<protein>
    <recommendedName>
        <fullName evidence="5">DUF4378 domain-containing protein</fullName>
    </recommendedName>
</protein>
<dbReference type="PANTHER" id="PTHR21726">
    <property type="entry name" value="PHOSPHATIDYLINOSITOL N-ACETYLGLUCOSAMINYLTRANSFERASE SUBUNIT P DOWN SYNDROME CRITICAL REGION PROTEIN 5 -RELATED"/>
    <property type="match status" value="1"/>
</dbReference>
<feature type="region of interest" description="Disordered" evidence="1">
    <location>
        <begin position="28"/>
        <end position="52"/>
    </location>
</feature>
<evidence type="ECO:0008006" key="5">
    <source>
        <dbReference type="Google" id="ProtNLM"/>
    </source>
</evidence>
<feature type="domain" description="DUF4378" evidence="2">
    <location>
        <begin position="516"/>
        <end position="577"/>
    </location>
</feature>
<dbReference type="InterPro" id="IPR032795">
    <property type="entry name" value="DUF3741-assoc"/>
</dbReference>
<accession>A0A6V7NE96</accession>
<dbReference type="EMBL" id="LR862129">
    <property type="protein sequence ID" value="CAD1816909.1"/>
    <property type="molecule type" value="Genomic_DNA"/>
</dbReference>
<dbReference type="AlphaFoldDB" id="A0A6V7NE96"/>
<dbReference type="InterPro" id="IPR025486">
    <property type="entry name" value="DUF4378"/>
</dbReference>
<organism evidence="4">
    <name type="scientific">Ananas comosus var. bracteatus</name>
    <name type="common">red pineapple</name>
    <dbReference type="NCBI Taxonomy" id="296719"/>
    <lineage>
        <taxon>Eukaryota</taxon>
        <taxon>Viridiplantae</taxon>
        <taxon>Streptophyta</taxon>
        <taxon>Embryophyta</taxon>
        <taxon>Tracheophyta</taxon>
        <taxon>Spermatophyta</taxon>
        <taxon>Magnoliopsida</taxon>
        <taxon>Liliopsida</taxon>
        <taxon>Poales</taxon>
        <taxon>Bromeliaceae</taxon>
        <taxon>Bromelioideae</taxon>
        <taxon>Ananas</taxon>
    </lineage>
</organism>
<feature type="compositionally biased region" description="Low complexity" evidence="1">
    <location>
        <begin position="66"/>
        <end position="83"/>
    </location>
</feature>
<feature type="region of interest" description="Disordered" evidence="1">
    <location>
        <begin position="66"/>
        <end position="90"/>
    </location>
</feature>
<dbReference type="Pfam" id="PF14383">
    <property type="entry name" value="VARLMGL"/>
    <property type="match status" value="1"/>
</dbReference>
<proteinExistence type="predicted"/>
<evidence type="ECO:0000259" key="3">
    <source>
        <dbReference type="Pfam" id="PF14383"/>
    </source>
</evidence>
<feature type="domain" description="DUF3741" evidence="3">
    <location>
        <begin position="81"/>
        <end position="111"/>
    </location>
</feature>
<evidence type="ECO:0000256" key="1">
    <source>
        <dbReference type="SAM" id="MobiDB-lite"/>
    </source>
</evidence>
<feature type="compositionally biased region" description="Basic and acidic residues" evidence="1">
    <location>
        <begin position="440"/>
        <end position="460"/>
    </location>
</feature>
<name>A0A6V7NE96_ANACO</name>
<feature type="region of interest" description="Disordered" evidence="1">
    <location>
        <begin position="200"/>
        <end position="231"/>
    </location>
</feature>
<evidence type="ECO:0000313" key="4">
    <source>
        <dbReference type="EMBL" id="CAD1816909.1"/>
    </source>
</evidence>
<dbReference type="PANTHER" id="PTHR21726:SF29">
    <property type="entry name" value="EXPRESSED PROTEIN"/>
    <property type="match status" value="1"/>
</dbReference>
<dbReference type="Pfam" id="PF14309">
    <property type="entry name" value="DUF4378"/>
    <property type="match status" value="1"/>
</dbReference>